<dbReference type="InterPro" id="IPR050781">
    <property type="entry name" value="CWC22_splicing_factor"/>
</dbReference>
<evidence type="ECO:0000256" key="2">
    <source>
        <dbReference type="ARBA" id="ARBA00006856"/>
    </source>
</evidence>
<dbReference type="PANTHER" id="PTHR18034:SF4">
    <property type="entry name" value="NUCLEOLAR MIF4G DOMAIN-CONTAINING PROTEIN 1"/>
    <property type="match status" value="1"/>
</dbReference>
<organism evidence="7 8">
    <name type="scientific">Sinanodonta woodiana</name>
    <name type="common">Chinese pond mussel</name>
    <name type="synonym">Anodonta woodiana</name>
    <dbReference type="NCBI Taxonomy" id="1069815"/>
    <lineage>
        <taxon>Eukaryota</taxon>
        <taxon>Metazoa</taxon>
        <taxon>Spiralia</taxon>
        <taxon>Lophotrochozoa</taxon>
        <taxon>Mollusca</taxon>
        <taxon>Bivalvia</taxon>
        <taxon>Autobranchia</taxon>
        <taxon>Heteroconchia</taxon>
        <taxon>Palaeoheterodonta</taxon>
        <taxon>Unionida</taxon>
        <taxon>Unionoidea</taxon>
        <taxon>Unionidae</taxon>
        <taxon>Unioninae</taxon>
        <taxon>Sinanodonta</taxon>
    </lineage>
</organism>
<feature type="domain" description="MI" evidence="6">
    <location>
        <begin position="678"/>
        <end position="794"/>
    </location>
</feature>
<feature type="compositionally biased region" description="Basic and acidic residues" evidence="5">
    <location>
        <begin position="111"/>
        <end position="131"/>
    </location>
</feature>
<protein>
    <recommendedName>
        <fullName evidence="6">MI domain-containing protein</fullName>
    </recommendedName>
</protein>
<evidence type="ECO:0000256" key="5">
    <source>
        <dbReference type="SAM" id="MobiDB-lite"/>
    </source>
</evidence>
<evidence type="ECO:0000256" key="4">
    <source>
        <dbReference type="SAM" id="Coils"/>
    </source>
</evidence>
<feature type="region of interest" description="Disordered" evidence="5">
    <location>
        <begin position="180"/>
        <end position="241"/>
    </location>
</feature>
<feature type="region of interest" description="Disordered" evidence="5">
    <location>
        <begin position="278"/>
        <end position="308"/>
    </location>
</feature>
<dbReference type="EMBL" id="JBJQND010000019">
    <property type="protein sequence ID" value="KAL3832507.1"/>
    <property type="molecule type" value="Genomic_DNA"/>
</dbReference>
<dbReference type="PANTHER" id="PTHR18034">
    <property type="entry name" value="CELL CYCLE CONTROL PROTEIN CWF22-RELATED"/>
    <property type="match status" value="1"/>
</dbReference>
<comment type="similarity">
    <text evidence="2">Belongs to the CWC22 family.</text>
</comment>
<reference evidence="7 8" key="1">
    <citation type="submission" date="2024-11" db="EMBL/GenBank/DDBJ databases">
        <title>Chromosome-level genome assembly of the freshwater bivalve Anodonta woodiana.</title>
        <authorList>
            <person name="Chen X."/>
        </authorList>
    </citation>
    <scope>NUCLEOTIDE SEQUENCE [LARGE SCALE GENOMIC DNA]</scope>
    <source>
        <strain evidence="7">MN2024</strain>
        <tissue evidence="7">Gills</tissue>
    </source>
</reference>
<keyword evidence="3" id="KW-0539">Nucleus</keyword>
<keyword evidence="4" id="KW-0175">Coiled coil</keyword>
<dbReference type="SMART" id="SM00543">
    <property type="entry name" value="MIF4G"/>
    <property type="match status" value="1"/>
</dbReference>
<feature type="compositionally biased region" description="Basic residues" evidence="5">
    <location>
        <begin position="86"/>
        <end position="110"/>
    </location>
</feature>
<keyword evidence="8" id="KW-1185">Reference proteome</keyword>
<dbReference type="AlphaFoldDB" id="A0ABD3T7Z3"/>
<dbReference type="SUPFAM" id="SSF48371">
    <property type="entry name" value="ARM repeat"/>
    <property type="match status" value="1"/>
</dbReference>
<dbReference type="FunFam" id="1.25.40.180:FF:000032">
    <property type="entry name" value="Nucleolar MIF4G domain-containing protein 1"/>
    <property type="match status" value="1"/>
</dbReference>
<dbReference type="Proteomes" id="UP001634394">
    <property type="component" value="Unassembled WGS sequence"/>
</dbReference>
<evidence type="ECO:0000313" key="8">
    <source>
        <dbReference type="Proteomes" id="UP001634394"/>
    </source>
</evidence>
<evidence type="ECO:0000313" key="7">
    <source>
        <dbReference type="EMBL" id="KAL3832507.1"/>
    </source>
</evidence>
<gene>
    <name evidence="7" type="ORF">ACJMK2_024144</name>
</gene>
<dbReference type="SMART" id="SM00544">
    <property type="entry name" value="MA3"/>
    <property type="match status" value="1"/>
</dbReference>
<dbReference type="InterPro" id="IPR016024">
    <property type="entry name" value="ARM-type_fold"/>
</dbReference>
<feature type="compositionally biased region" description="Basic residues" evidence="5">
    <location>
        <begin position="46"/>
        <end position="63"/>
    </location>
</feature>
<dbReference type="Pfam" id="PF02854">
    <property type="entry name" value="MIF4G"/>
    <property type="match status" value="1"/>
</dbReference>
<evidence type="ECO:0000256" key="1">
    <source>
        <dbReference type="ARBA" id="ARBA00004604"/>
    </source>
</evidence>
<proteinExistence type="inferred from homology"/>
<dbReference type="Gene3D" id="1.25.40.180">
    <property type="match status" value="1"/>
</dbReference>
<dbReference type="PROSITE" id="PS51366">
    <property type="entry name" value="MI"/>
    <property type="match status" value="1"/>
</dbReference>
<evidence type="ECO:0000259" key="6">
    <source>
        <dbReference type="PROSITE" id="PS51366"/>
    </source>
</evidence>
<dbReference type="InterPro" id="IPR003890">
    <property type="entry name" value="MIF4G-like_typ-3"/>
</dbReference>
<comment type="caution">
    <text evidence="7">The sequence shown here is derived from an EMBL/GenBank/DDBJ whole genome shotgun (WGS) entry which is preliminary data.</text>
</comment>
<name>A0ABD3T7Z3_SINWO</name>
<evidence type="ECO:0000256" key="3">
    <source>
        <dbReference type="ARBA" id="ARBA00023242"/>
    </source>
</evidence>
<comment type="subcellular location">
    <subcellularLocation>
        <location evidence="1">Nucleus</location>
        <location evidence="1">Nucleolus</location>
    </subcellularLocation>
</comment>
<accession>A0ABD3T7Z3</accession>
<feature type="compositionally biased region" description="Acidic residues" evidence="5">
    <location>
        <begin position="206"/>
        <end position="230"/>
    </location>
</feature>
<sequence length="883" mass="103046">MGKRKQLSRNDPPNLKRFRASILEFTSQYDPVDDSRDEQKQSTVRKLGRKMRRKEARQLKKARNLAYSQRKPIPTQDDIEKEKRELLRKKKKSAKLKRSKAIRKEKKTRKKLQEEKKEEDRKRELEVENSFEEKEIKRLEKKLHLNKRKSKTLPMSFINDGLDYLLADLGEENYADLPDKEMYLRDSDSELSDSNSDQKAVTSDNENLDLEVMEDDNDTEEEEEEEEEDFHPEGSIQKCPLSLETVRTIRSVLKLEKKKQEETKESKEEKQVRFANLLCSEEELEEEEEEKYKEEDEENETDGEEEENGVELFNNDLKNKTTKSFKTKNASSGRMKEDIYGRLRDEKGNIVQDPLRACGTYIPPAKRMMGTEIDENKKQQLARLKKQMKGLINRASENNMQPISSQIEELYMSNSRADINSCLISIILEACVSPVLTPERLSMELMMLVAILHGNVGMEVGAVFLQNLTKQFFSLYEHDGKGKEMDNVIQLFAHLYNFKVAHSALIFDVIDKLVRTFREKDIELLLLLLRNVGFTLRKDDSSSMKEAILKIQSAASTVDTSKFEDQSRVKFMLEVILAIKNNNMRKIPNYDPEHLEHLRKLIRNYIRGSKFGEGQLKITLDDLRNAEEKGRWWIVGSAWEGHTTSKTENDKPQTDGEGTSSFSGRLLELAKKQRMNTEIRKNIFCVIMSSEDYVDAFEKLMRLGLKPQQEKEIILVILDCCLQENEFNPFYAYLGQKFCEADRRFQISFQFSLWDKFKELKNYSEHNRSNLGKLITHLLATKAMSLSLFKTISFGTLEKPMVHLLKQILTDLLLNYPDSIVEAVFQRIALLDKLRLLHEGLRLFMHHFLLRQKNKDGQKNPLLQERVEIADRILSNARTTMLL</sequence>
<dbReference type="InterPro" id="IPR003891">
    <property type="entry name" value="Initiation_fac_eIF4g_MI"/>
</dbReference>
<dbReference type="Pfam" id="PF02847">
    <property type="entry name" value="MA3"/>
    <property type="match status" value="1"/>
</dbReference>
<feature type="compositionally biased region" description="Acidic residues" evidence="5">
    <location>
        <begin position="280"/>
        <end position="308"/>
    </location>
</feature>
<dbReference type="GO" id="GO:0005730">
    <property type="term" value="C:nucleolus"/>
    <property type="evidence" value="ECO:0007669"/>
    <property type="project" value="UniProtKB-SubCell"/>
</dbReference>
<feature type="coiled-coil region" evidence="4">
    <location>
        <begin position="374"/>
        <end position="401"/>
    </location>
</feature>
<feature type="region of interest" description="Disordered" evidence="5">
    <location>
        <begin position="29"/>
        <end position="131"/>
    </location>
</feature>